<proteinExistence type="predicted"/>
<protein>
    <submittedName>
        <fullName evidence="1">Cysteine desulfurase mitochondrial-like</fullName>
    </submittedName>
</protein>
<keyword evidence="2" id="KW-1185">Reference proteome</keyword>
<organism evidence="1 2">
    <name type="scientific">Senna tora</name>
    <dbReference type="NCBI Taxonomy" id="362788"/>
    <lineage>
        <taxon>Eukaryota</taxon>
        <taxon>Viridiplantae</taxon>
        <taxon>Streptophyta</taxon>
        <taxon>Embryophyta</taxon>
        <taxon>Tracheophyta</taxon>
        <taxon>Spermatophyta</taxon>
        <taxon>Magnoliopsida</taxon>
        <taxon>eudicotyledons</taxon>
        <taxon>Gunneridae</taxon>
        <taxon>Pentapetalae</taxon>
        <taxon>rosids</taxon>
        <taxon>fabids</taxon>
        <taxon>Fabales</taxon>
        <taxon>Fabaceae</taxon>
        <taxon>Caesalpinioideae</taxon>
        <taxon>Cassia clade</taxon>
        <taxon>Senna</taxon>
    </lineage>
</organism>
<dbReference type="Proteomes" id="UP000634136">
    <property type="component" value="Unassembled WGS sequence"/>
</dbReference>
<gene>
    <name evidence="1" type="ORF">G2W53_017892</name>
</gene>
<dbReference type="OrthoDB" id="914285at2759"/>
<comment type="caution">
    <text evidence="1">The sequence shown here is derived from an EMBL/GenBank/DDBJ whole genome shotgun (WGS) entry which is preliminary data.</text>
</comment>
<evidence type="ECO:0000313" key="1">
    <source>
        <dbReference type="EMBL" id="KAF7826728.1"/>
    </source>
</evidence>
<dbReference type="AlphaFoldDB" id="A0A834WMW5"/>
<accession>A0A834WMW5</accession>
<reference evidence="1" key="1">
    <citation type="submission" date="2020-09" db="EMBL/GenBank/DDBJ databases">
        <title>Genome-Enabled Discovery of Anthraquinone Biosynthesis in Senna tora.</title>
        <authorList>
            <person name="Kang S.-H."/>
            <person name="Pandey R.P."/>
            <person name="Lee C.-M."/>
            <person name="Sim J.-S."/>
            <person name="Jeong J.-T."/>
            <person name="Choi B.-S."/>
            <person name="Jung M."/>
            <person name="Ginzburg D."/>
            <person name="Zhao K."/>
            <person name="Won S.Y."/>
            <person name="Oh T.-J."/>
            <person name="Yu Y."/>
            <person name="Kim N.-H."/>
            <person name="Lee O.R."/>
            <person name="Lee T.-H."/>
            <person name="Bashyal P."/>
            <person name="Kim T.-S."/>
            <person name="Lee W.-H."/>
            <person name="Kawkins C."/>
            <person name="Kim C.-K."/>
            <person name="Kim J.S."/>
            <person name="Ahn B.O."/>
            <person name="Rhee S.Y."/>
            <person name="Sohng J.K."/>
        </authorList>
    </citation>
    <scope>NUCLEOTIDE SEQUENCE</scope>
    <source>
        <tissue evidence="1">Leaf</tissue>
    </source>
</reference>
<dbReference type="EMBL" id="JAAIUW010000006">
    <property type="protein sequence ID" value="KAF7826728.1"/>
    <property type="molecule type" value="Genomic_DNA"/>
</dbReference>
<sequence length="158" mass="18032">MVTERIEGTRNTTHGAHSSARVSLCRVFHRSPLVNELFLRLVQTSFPFEWWHRWVDLVSFDQKGTIMEANALMTPLVRGDHNSPRGTNIGNNIDGIHLIEFRHERQPHCWFNCGVLGHDFDKCPNRSVLGTVPEEDNLPFGSWLKASQGGRRLNNMAS</sequence>
<evidence type="ECO:0000313" key="2">
    <source>
        <dbReference type="Proteomes" id="UP000634136"/>
    </source>
</evidence>
<name>A0A834WMW5_9FABA</name>